<keyword evidence="2" id="KW-0732">Signal</keyword>
<feature type="domain" description="GGDEF" evidence="3">
    <location>
        <begin position="869"/>
        <end position="1008"/>
    </location>
</feature>
<dbReference type="InterPro" id="IPR015943">
    <property type="entry name" value="WD40/YVTN_repeat-like_dom_sf"/>
</dbReference>
<dbReference type="Gene3D" id="2.60.40.10">
    <property type="entry name" value="Immunoglobulins"/>
    <property type="match status" value="1"/>
</dbReference>
<dbReference type="PROSITE" id="PS50887">
    <property type="entry name" value="GGDEF"/>
    <property type="match status" value="1"/>
</dbReference>
<dbReference type="InterPro" id="IPR029787">
    <property type="entry name" value="Nucleotide_cyclase"/>
</dbReference>
<dbReference type="NCBIfam" id="TIGR00254">
    <property type="entry name" value="GGDEF"/>
    <property type="match status" value="1"/>
</dbReference>
<dbReference type="PANTHER" id="PTHR45138:SF6">
    <property type="entry name" value="DIGUANYLATE CYCLASE DGCN"/>
    <property type="match status" value="1"/>
</dbReference>
<reference evidence="4" key="1">
    <citation type="submission" date="2024-10" db="EMBL/GenBank/DDBJ databases">
        <authorList>
            <person name="Lesea H.P."/>
            <person name="Kuehl J.V."/>
            <person name="Chandonia J.-M."/>
        </authorList>
    </citation>
    <scope>NUCLEOTIDE SEQUENCE</scope>
    <source>
        <strain evidence="4">FW102-FHT14D07</strain>
    </source>
</reference>
<dbReference type="GO" id="GO:1902201">
    <property type="term" value="P:negative regulation of bacterial-type flagellum-dependent cell motility"/>
    <property type="evidence" value="ECO:0007669"/>
    <property type="project" value="TreeGrafter"/>
</dbReference>
<dbReference type="Pfam" id="PF00990">
    <property type="entry name" value="GGDEF"/>
    <property type="match status" value="1"/>
</dbReference>
<protein>
    <recommendedName>
        <fullName evidence="1">diguanylate cyclase</fullName>
        <ecNumber evidence="1">2.7.7.65</ecNumber>
    </recommendedName>
</protein>
<dbReference type="Pfam" id="PF07495">
    <property type="entry name" value="Y_Y_Y"/>
    <property type="match status" value="1"/>
</dbReference>
<evidence type="ECO:0000259" key="3">
    <source>
        <dbReference type="PROSITE" id="PS50887"/>
    </source>
</evidence>
<dbReference type="AlphaFoldDB" id="A0AB74UQG8"/>
<dbReference type="InterPro" id="IPR013783">
    <property type="entry name" value="Ig-like_fold"/>
</dbReference>
<dbReference type="PANTHER" id="PTHR45138">
    <property type="entry name" value="REGULATORY COMPONENTS OF SENSORY TRANSDUCTION SYSTEM"/>
    <property type="match status" value="1"/>
</dbReference>
<feature type="chain" id="PRO_5044506964" description="diguanylate cyclase" evidence="2">
    <location>
        <begin position="30"/>
        <end position="1045"/>
    </location>
</feature>
<organism evidence="4">
    <name type="scientific">Rhodanobacter sp. FW102-FHT14D07</name>
    <dbReference type="NCBI Taxonomy" id="3351462"/>
    <lineage>
        <taxon>Bacteria</taxon>
        <taxon>Pseudomonadati</taxon>
        <taxon>Pseudomonadota</taxon>
        <taxon>Gammaproteobacteria</taxon>
        <taxon>Lysobacterales</taxon>
        <taxon>Rhodanobacteraceae</taxon>
        <taxon>Rhodanobacter</taxon>
    </lineage>
</organism>
<dbReference type="RefSeq" id="WP_395135994.1">
    <property type="nucleotide sequence ID" value="NZ_CP170721.1"/>
</dbReference>
<feature type="signal peptide" evidence="2">
    <location>
        <begin position="1"/>
        <end position="29"/>
    </location>
</feature>
<name>A0AB74UQG8_9GAMM</name>
<dbReference type="SUPFAM" id="SSF55073">
    <property type="entry name" value="Nucleotide cyclase"/>
    <property type="match status" value="1"/>
</dbReference>
<dbReference type="InterPro" id="IPR000160">
    <property type="entry name" value="GGDEF_dom"/>
</dbReference>
<evidence type="ECO:0000313" key="4">
    <source>
        <dbReference type="EMBL" id="XIA17537.1"/>
    </source>
</evidence>
<dbReference type="GO" id="GO:0005886">
    <property type="term" value="C:plasma membrane"/>
    <property type="evidence" value="ECO:0007669"/>
    <property type="project" value="TreeGrafter"/>
</dbReference>
<dbReference type="Gene3D" id="2.130.10.10">
    <property type="entry name" value="YVTN repeat-like/Quinoprotein amine dehydrogenase"/>
    <property type="match status" value="3"/>
</dbReference>
<dbReference type="GO" id="GO:0052621">
    <property type="term" value="F:diguanylate cyclase activity"/>
    <property type="evidence" value="ECO:0007669"/>
    <property type="project" value="UniProtKB-EC"/>
</dbReference>
<dbReference type="EC" id="2.7.7.65" evidence="1"/>
<dbReference type="Gene3D" id="3.30.70.270">
    <property type="match status" value="1"/>
</dbReference>
<gene>
    <name evidence="4" type="ORF">ACFYG5_13310</name>
</gene>
<accession>A0AB74UQG8</accession>
<proteinExistence type="predicted"/>
<keyword evidence="4" id="KW-0548">Nucleotidyltransferase</keyword>
<dbReference type="InterPro" id="IPR050469">
    <property type="entry name" value="Diguanylate_Cyclase"/>
</dbReference>
<keyword evidence="4" id="KW-0808">Transferase</keyword>
<dbReference type="GO" id="GO:0043709">
    <property type="term" value="P:cell adhesion involved in single-species biofilm formation"/>
    <property type="evidence" value="ECO:0007669"/>
    <property type="project" value="TreeGrafter"/>
</dbReference>
<dbReference type="CDD" id="cd01949">
    <property type="entry name" value="GGDEF"/>
    <property type="match status" value="1"/>
</dbReference>
<evidence type="ECO:0000256" key="2">
    <source>
        <dbReference type="SAM" id="SignalP"/>
    </source>
</evidence>
<evidence type="ECO:0000256" key="1">
    <source>
        <dbReference type="ARBA" id="ARBA00012528"/>
    </source>
</evidence>
<dbReference type="SUPFAM" id="SSF63829">
    <property type="entry name" value="Calcium-dependent phosphotriesterase"/>
    <property type="match status" value="2"/>
</dbReference>
<dbReference type="InterPro" id="IPR011123">
    <property type="entry name" value="Y_Y_Y"/>
</dbReference>
<dbReference type="InterPro" id="IPR043128">
    <property type="entry name" value="Rev_trsase/Diguanyl_cyclase"/>
</dbReference>
<sequence length="1045" mass="115724">MPPSSKGRRLRFLRCLFGGLWVFAAAAWAAPPAPDVAPPSARPIGMPLLKNFNPEDYGGYPQNWAVVQDARGIIYVGNGDDGVMEFDGTHWRHIAVPRQSTVRSLATDARGRVYVGCVGDFGYLAPDAAGRMHYVSLLDRIPPADRDFADVWNVLPGDDGIYFATSSRLFHLASGKVRVWKAQTQFHLAYYLDHQLYIQQMDQGLEKLVAGRLERVEGGARFATDRIYAMVPWDEAGKPASILIGSRQAGWLIFDGHAYRPWSTRSAEALKADQIYGAQWLADGRLAVATLQGGVMLLDRQGDEVGRIGMAEGLIGDTVYGMTQDRDAGLWLALDNGLARVEVGSPLTRFTRMSGLDGSVMAIHRHGRTLYAGTAKGLFRLDETKAKARFTRVAGIHGQVWDMLDMDGSLLVASAQGLFEVDGNRAARQLSREFSFTLARVAPHDDRLLAGQRDGLLSMRFASGRLVDEGKVVAGEIHSLLADAAGTLWIGFMDEGAARLDLSGQARPATSPRMERLQPSVTHPEEPRFVTLGLINGDIRFGTASGIQELDASGRALVPDERFSGLFGSGTRQVWKFEQDAFGSVWMYTVDPARHLKALGVAVADAQGRYHWQERPLQALSGKTVFALTSEPDGVIWVGTNDGLYRHDPHRQKDYATPAATLLRNVATHGGKLLWGGAGRVAPAELDWRENSLRFDYAQPDFEMGAAERYQVMLEGMDNTWSAWTNETYRDYTNLPEGSYRFRVRARDAYGGLGSEANFSFRVLPPWYRSWWAYLTWCALLLLVAKGAMRWRLRTLRRRNQALTKLVEERTEALECANSALVDQTITDALTGLRNRRYVIDHVDKDIATVQRNYRNLALGYADHADANINLLFLMMDLDHFKEVNDRYGHAAGDRVLAQLRDILVAATRETDTPVRWGGEEFLIVARFANNAFGPVVADRIRTMVADHPFDLGNGLTIHRTCSVGFASYPVFAASKHNFGWEDVVNLADQCLYRAKRDGRNRWVGVVPTDAALATDPGEITVDLDVLVAKGYLSVLSLDDVAAPG</sequence>
<dbReference type="EMBL" id="CP170721">
    <property type="protein sequence ID" value="XIA17537.1"/>
    <property type="molecule type" value="Genomic_DNA"/>
</dbReference>
<dbReference type="SMART" id="SM00267">
    <property type="entry name" value="GGDEF"/>
    <property type="match status" value="1"/>
</dbReference>